<name>A0A2C6DMC8_9GAMM</name>
<organism evidence="1 3">
    <name type="scientific">Budvicia aquatica</name>
    <dbReference type="NCBI Taxonomy" id="82979"/>
    <lineage>
        <taxon>Bacteria</taxon>
        <taxon>Pseudomonadati</taxon>
        <taxon>Pseudomonadota</taxon>
        <taxon>Gammaproteobacteria</taxon>
        <taxon>Enterobacterales</taxon>
        <taxon>Budviciaceae</taxon>
        <taxon>Budvicia</taxon>
    </lineage>
</organism>
<proteinExistence type="predicted"/>
<dbReference type="AlphaFoldDB" id="A0A2C6DMC8"/>
<evidence type="ECO:0000313" key="1">
    <source>
        <dbReference type="EMBL" id="PHI31488.1"/>
    </source>
</evidence>
<dbReference type="OrthoDB" id="6117294at2"/>
<dbReference type="EMBL" id="CAADJA010000002">
    <property type="protein sequence ID" value="VFS51878.1"/>
    <property type="molecule type" value="Genomic_DNA"/>
</dbReference>
<sequence>MSFGYPVAYEVGDVVFTSIGNLLFRQVSAASACWSNHVGIIIGHDGEDYIVAESKVPLSQTTTLKKFIERSVDGRYGIRRLSGGLTDEQKQAIVEQVPGRLKVLYHTGFKYESPRQFCSKFVFDIYRDALSIPVGKVETFDTLLSNNPQARLQFWHLWFLGSIPWERKTVTPASMWFYPELISVFNSHPDATETKPDWYNH</sequence>
<dbReference type="InterPro" id="IPR024453">
    <property type="entry name" value="Peptidase_C92"/>
</dbReference>
<dbReference type="STRING" id="1111728.GCA_000427805_01040"/>
<reference evidence="1" key="2">
    <citation type="submission" date="2017-09" db="EMBL/GenBank/DDBJ databases">
        <title>FDA dAtabase for Regulatory Grade micrObial Sequences (FDA-ARGOS): Supporting development and validation of Infectious Disease Dx tests.</title>
        <authorList>
            <person name="Minogue T."/>
            <person name="Wolcott M."/>
            <person name="Wasieloski L."/>
            <person name="Aguilar W."/>
            <person name="Moore D."/>
            <person name="Tallon L.J."/>
            <person name="Sadzewicz L."/>
            <person name="Ott S."/>
            <person name="Zhao X."/>
            <person name="Nagaraj S."/>
            <person name="Vavikolanu K."/>
            <person name="Aluvathingal J."/>
            <person name="Nadendla S."/>
            <person name="Sichtig H."/>
        </authorList>
    </citation>
    <scope>NUCLEOTIDE SEQUENCE</scope>
    <source>
        <strain evidence="1">FDAARGOS_387</strain>
    </source>
</reference>
<protein>
    <submittedName>
        <fullName evidence="2">Orthopoxvirus protein of uncharacterized function (DUF830)</fullName>
    </submittedName>
</protein>
<dbReference type="NCBIfam" id="NF008547">
    <property type="entry name" value="PRK11470.1"/>
    <property type="match status" value="1"/>
</dbReference>
<dbReference type="Proteomes" id="UP000224974">
    <property type="component" value="Unassembled WGS sequence"/>
</dbReference>
<reference evidence="2 4" key="3">
    <citation type="submission" date="2019-03" db="EMBL/GenBank/DDBJ databases">
        <authorList>
            <consortium name="Pathogen Informatics"/>
        </authorList>
    </citation>
    <scope>NUCLEOTIDE SEQUENCE [LARGE SCALE GENOMIC DNA]</scope>
    <source>
        <strain evidence="2 4">NCTC12282</strain>
    </source>
</reference>
<dbReference type="Pfam" id="PF05708">
    <property type="entry name" value="Peptidase_C92"/>
    <property type="match status" value="1"/>
</dbReference>
<dbReference type="Proteomes" id="UP000373449">
    <property type="component" value="Unassembled WGS sequence"/>
</dbReference>
<evidence type="ECO:0000313" key="3">
    <source>
        <dbReference type="Proteomes" id="UP000224974"/>
    </source>
</evidence>
<dbReference type="SUPFAM" id="SSF54001">
    <property type="entry name" value="Cysteine proteinases"/>
    <property type="match status" value="1"/>
</dbReference>
<dbReference type="Gene3D" id="3.90.1720.10">
    <property type="entry name" value="endopeptidase domain like (from Nostoc punctiforme)"/>
    <property type="match status" value="1"/>
</dbReference>
<evidence type="ECO:0000313" key="4">
    <source>
        <dbReference type="Proteomes" id="UP000373449"/>
    </source>
</evidence>
<accession>A0A2C6DMC8</accession>
<evidence type="ECO:0000313" key="2">
    <source>
        <dbReference type="EMBL" id="VFS51878.1"/>
    </source>
</evidence>
<dbReference type="RefSeq" id="WP_051323258.1">
    <property type="nucleotide sequence ID" value="NZ_CAADJA010000002.1"/>
</dbReference>
<reference evidence="3" key="1">
    <citation type="submission" date="2017-09" db="EMBL/GenBank/DDBJ databases">
        <title>FDA dAtabase for Regulatory Grade micrObial Sequences (FDA-ARGOS): Supporting development and validation of Infectious Disease Dx tests.</title>
        <authorList>
            <person name="Minogue T."/>
            <person name="Wolcott M."/>
            <person name="Wasieloski L."/>
            <person name="Aguilar W."/>
            <person name="Moore D."/>
            <person name="Tallon L."/>
            <person name="Sadzewicz L."/>
            <person name="Ott S."/>
            <person name="Zhao X."/>
            <person name="Nagaraj S."/>
            <person name="Vavikolanu K."/>
            <person name="Aluvathingal J."/>
            <person name="Nadendla S."/>
            <person name="Sichtig H."/>
        </authorList>
    </citation>
    <scope>NUCLEOTIDE SEQUENCE [LARGE SCALE GENOMIC DNA]</scope>
    <source>
        <strain evidence="3">FDAARGOS_387</strain>
    </source>
</reference>
<dbReference type="EMBL" id="PDDX01000001">
    <property type="protein sequence ID" value="PHI31488.1"/>
    <property type="molecule type" value="Genomic_DNA"/>
</dbReference>
<dbReference type="InterPro" id="IPR038765">
    <property type="entry name" value="Papain-like_cys_pep_sf"/>
</dbReference>
<keyword evidence="3" id="KW-1185">Reference proteome</keyword>
<gene>
    <name evidence="1" type="ORF">CRN84_20165</name>
    <name evidence="2" type="ORF">NCTC12282_05530</name>
</gene>